<dbReference type="Pfam" id="PF01297">
    <property type="entry name" value="ZnuA"/>
    <property type="match status" value="1"/>
</dbReference>
<evidence type="ECO:0000256" key="3">
    <source>
        <dbReference type="ARBA" id="ARBA00022448"/>
    </source>
</evidence>
<comment type="similarity">
    <text evidence="2 6">Belongs to the bacterial solute-binding protein 9 family.</text>
</comment>
<dbReference type="GO" id="GO:0030313">
    <property type="term" value="C:cell envelope"/>
    <property type="evidence" value="ECO:0007669"/>
    <property type="project" value="UniProtKB-SubCell"/>
</dbReference>
<dbReference type="EMBL" id="CP050297">
    <property type="protein sequence ID" value="QND61585.1"/>
    <property type="molecule type" value="Genomic_DNA"/>
</dbReference>
<geneLocation type="plasmid" evidence="10 11">
    <name>p_2</name>
</geneLocation>
<evidence type="ECO:0000256" key="9">
    <source>
        <dbReference type="SAM" id="SignalP"/>
    </source>
</evidence>
<keyword evidence="3 6" id="KW-0813">Transport</keyword>
<dbReference type="InterPro" id="IPR050492">
    <property type="entry name" value="Bact_metal-bind_prot9"/>
</dbReference>
<evidence type="ECO:0000256" key="6">
    <source>
        <dbReference type="RuleBase" id="RU003512"/>
    </source>
</evidence>
<keyword evidence="7" id="KW-0175">Coiled coil</keyword>
<dbReference type="Proteomes" id="UP000515465">
    <property type="component" value="Plasmid p_2"/>
</dbReference>
<dbReference type="AlphaFoldDB" id="A0A7G6T4A3"/>
<protein>
    <submittedName>
        <fullName evidence="10">Zinc ABC transporter solute-binding protein</fullName>
    </submittedName>
</protein>
<dbReference type="GO" id="GO:0030001">
    <property type="term" value="P:metal ion transport"/>
    <property type="evidence" value="ECO:0007669"/>
    <property type="project" value="InterPro"/>
</dbReference>
<keyword evidence="4" id="KW-0479">Metal-binding</keyword>
<dbReference type="Gene3D" id="3.40.50.1980">
    <property type="entry name" value="Nitrogenase molybdenum iron protein domain"/>
    <property type="match status" value="2"/>
</dbReference>
<feature type="region of interest" description="Disordered" evidence="8">
    <location>
        <begin position="121"/>
        <end position="164"/>
    </location>
</feature>
<dbReference type="PRINTS" id="PR00690">
    <property type="entry name" value="ADHESNFAMILY"/>
</dbReference>
<dbReference type="NCBIfam" id="NF040870">
    <property type="entry name" value="AztC"/>
    <property type="match status" value="1"/>
</dbReference>
<reference evidence="11" key="1">
    <citation type="journal article" date="2020" name="Mol. Plant Microbe">
        <title>Rhizobial microsymbionts of the narrowly endemic Oxytropis species growing in Kamchatka are characterized by significant genetic diversity and possess a set of genes that are associated with T3SS and T6SS secretion systems and can affect the development of symbiosis.</title>
        <authorList>
            <person name="Safronova V."/>
            <person name="Guro P."/>
            <person name="Sazanova A."/>
            <person name="Kuznetsova I."/>
            <person name="Belimov A."/>
            <person name="Yakubov V."/>
            <person name="Chirak E."/>
            <person name="Afonin A."/>
            <person name="Gogolev Y."/>
            <person name="Andronov E."/>
            <person name="Tikhonovich I."/>
        </authorList>
    </citation>
    <scope>NUCLEOTIDE SEQUENCE [LARGE SCALE GENOMIC DNA]</scope>
    <source>
        <strain evidence="11">583</strain>
        <plasmid evidence="11">p_2</plasmid>
    </source>
</reference>
<name>A0A7G6T4A3_9HYPH</name>
<feature type="signal peptide" evidence="9">
    <location>
        <begin position="1"/>
        <end position="22"/>
    </location>
</feature>
<evidence type="ECO:0000256" key="4">
    <source>
        <dbReference type="ARBA" id="ARBA00022723"/>
    </source>
</evidence>
<accession>A0A7G6T4A3</accession>
<dbReference type="GO" id="GO:0007155">
    <property type="term" value="P:cell adhesion"/>
    <property type="evidence" value="ECO:0007669"/>
    <property type="project" value="InterPro"/>
</dbReference>
<feature type="coiled-coil region" evidence="7">
    <location>
        <begin position="193"/>
        <end position="220"/>
    </location>
</feature>
<evidence type="ECO:0000256" key="2">
    <source>
        <dbReference type="ARBA" id="ARBA00011028"/>
    </source>
</evidence>
<organism evidence="10 11">
    <name type="scientific">Mesorhizobium huakuii</name>
    <dbReference type="NCBI Taxonomy" id="28104"/>
    <lineage>
        <taxon>Bacteria</taxon>
        <taxon>Pseudomonadati</taxon>
        <taxon>Pseudomonadota</taxon>
        <taxon>Alphaproteobacteria</taxon>
        <taxon>Hyphomicrobiales</taxon>
        <taxon>Phyllobacteriaceae</taxon>
        <taxon>Mesorhizobium</taxon>
    </lineage>
</organism>
<dbReference type="InterPro" id="IPR006128">
    <property type="entry name" value="Lipoprotein_PsaA-like"/>
</dbReference>
<evidence type="ECO:0000256" key="1">
    <source>
        <dbReference type="ARBA" id="ARBA00004196"/>
    </source>
</evidence>
<dbReference type="SUPFAM" id="SSF53807">
    <property type="entry name" value="Helical backbone' metal receptor"/>
    <property type="match status" value="1"/>
</dbReference>
<evidence type="ECO:0000313" key="11">
    <source>
        <dbReference type="Proteomes" id="UP000515465"/>
    </source>
</evidence>
<feature type="chain" id="PRO_5029001202" evidence="9">
    <location>
        <begin position="23"/>
        <end position="337"/>
    </location>
</feature>
<dbReference type="GO" id="GO:0046872">
    <property type="term" value="F:metal ion binding"/>
    <property type="evidence" value="ECO:0007669"/>
    <property type="project" value="UniProtKB-KW"/>
</dbReference>
<dbReference type="InterPro" id="IPR047701">
    <property type="entry name" value="AztC-like"/>
</dbReference>
<keyword evidence="10" id="KW-0614">Plasmid</keyword>
<dbReference type="PANTHER" id="PTHR42953">
    <property type="entry name" value="HIGH-AFFINITY ZINC UPTAKE SYSTEM PROTEIN ZNUA-RELATED"/>
    <property type="match status" value="1"/>
</dbReference>
<keyword evidence="5 9" id="KW-0732">Signal</keyword>
<evidence type="ECO:0000256" key="5">
    <source>
        <dbReference type="ARBA" id="ARBA00022729"/>
    </source>
</evidence>
<gene>
    <name evidence="10" type="ORF">HB778_35330</name>
</gene>
<comment type="subcellular location">
    <subcellularLocation>
        <location evidence="1">Cell envelope</location>
    </subcellularLocation>
</comment>
<evidence type="ECO:0000256" key="7">
    <source>
        <dbReference type="SAM" id="Coils"/>
    </source>
</evidence>
<dbReference type="InterPro" id="IPR006129">
    <property type="entry name" value="AdhesinB"/>
</dbReference>
<dbReference type="InterPro" id="IPR006127">
    <property type="entry name" value="ZnuA-like"/>
</dbReference>
<evidence type="ECO:0000313" key="10">
    <source>
        <dbReference type="EMBL" id="QND61585.1"/>
    </source>
</evidence>
<dbReference type="PANTHER" id="PTHR42953:SF1">
    <property type="entry name" value="METAL-BINDING PROTEIN HI_0362-RELATED"/>
    <property type="match status" value="1"/>
</dbReference>
<dbReference type="PRINTS" id="PR00691">
    <property type="entry name" value="ADHESINB"/>
</dbReference>
<sequence length="337" mass="35699">MSRMLKLAAAVSVISLFPAALATASAENLKVVASFSIIADFAKNVGGDRVTITTLVGPNGDAHVYEPKPADAAAVGAADVVLVNGLQFEGFLQRLVEASGTKAPIVELTKGGEVLKNAEEEHHDDEAAEGEQKHEEAESGRDQHAEEGHEHASEEGHHHHGEFDPHAWQSVHNAEVYVKNIADAFCAADAAGCDAYKANAEAYGEKLEALEGEIKAVVAEIPEDKRVIITSHDAFGYFEHEYGLKFLAPEGVSTESDASAADVAALIKQIMEDKASAIFVENISNPRLVEQIASETGLKVGGELYSDALSDESGPAATYIDMMKHNVSTIKGAILGS</sequence>
<proteinExistence type="inferred from homology"/>
<evidence type="ECO:0000256" key="8">
    <source>
        <dbReference type="SAM" id="MobiDB-lite"/>
    </source>
</evidence>